<evidence type="ECO:0000313" key="1">
    <source>
        <dbReference type="EMBL" id="ERI01376.1"/>
    </source>
</evidence>
<reference evidence="1 2" key="1">
    <citation type="journal article" date="2013" name="Genome Announc.">
        <title>Draft Genome Sequence of Bacillus thuringiensis var. thuringiensis Strain T01-328, a Brazilian Isolate That Produces a Soluble Pesticide Protein, Cry1Ia.</title>
        <authorList>
            <person name="Varani A.M."/>
            <person name="Lemos M.V."/>
            <person name="Fernandes C.C."/>
            <person name="Lemos E.G."/>
            <person name="Alves E.C."/>
            <person name="Desiderio J.A."/>
        </authorList>
    </citation>
    <scope>NUCLEOTIDE SEQUENCE [LARGE SCALE GENOMIC DNA]</scope>
    <source>
        <strain evidence="1 2">T01-328</strain>
    </source>
</reference>
<gene>
    <name evidence="1" type="ORF">BTCBT_002964</name>
</gene>
<evidence type="ECO:0008006" key="3">
    <source>
        <dbReference type="Google" id="ProtNLM"/>
    </source>
</evidence>
<dbReference type="AlphaFoldDB" id="A0AAN4HKE4"/>
<proteinExistence type="predicted"/>
<protein>
    <recommendedName>
        <fullName evidence="3">Spore protein H</fullName>
    </recommendedName>
</protein>
<dbReference type="EMBL" id="ARXZ02000004">
    <property type="protein sequence ID" value="ERI01376.1"/>
    <property type="molecule type" value="Genomic_DNA"/>
</dbReference>
<organism evidence="1 2">
    <name type="scientific">Bacillus thuringiensis T01-328</name>
    <dbReference type="NCBI Taxonomy" id="1324966"/>
    <lineage>
        <taxon>Bacteria</taxon>
        <taxon>Bacillati</taxon>
        <taxon>Bacillota</taxon>
        <taxon>Bacilli</taxon>
        <taxon>Bacillales</taxon>
        <taxon>Bacillaceae</taxon>
        <taxon>Bacillus</taxon>
        <taxon>Bacillus cereus group</taxon>
    </lineage>
</organism>
<dbReference type="RefSeq" id="WP_000101620.1">
    <property type="nucleotide sequence ID" value="NZ_ARXZ02000004.1"/>
</dbReference>
<accession>A0AAN4HKE4</accession>
<comment type="caution">
    <text evidence="1">The sequence shown here is derived from an EMBL/GenBank/DDBJ whole genome shotgun (WGS) entry which is preliminary data.</text>
</comment>
<evidence type="ECO:0000313" key="2">
    <source>
        <dbReference type="Proteomes" id="UP000013487"/>
    </source>
</evidence>
<dbReference type="Proteomes" id="UP000013487">
    <property type="component" value="Unassembled WGS sequence"/>
</dbReference>
<name>A0AAN4HKE4_BACTU</name>
<sequence>MARKQKDKIVRVQFSKEKVIMFGNSYESWERQLEEYLQILRQHNELTSIGQASVSVSDNAWVSWGGLKWCSEENMQHQFNREGCQSSEEDNPNPRNYNEMRFYSDVTIAEKVNKLITKYKK</sequence>